<dbReference type="NCBIfam" id="TIGR00197">
    <property type="entry name" value="yjeF_nterm"/>
    <property type="match status" value="1"/>
</dbReference>
<gene>
    <name evidence="12" type="primary">NNR1_1</name>
    <name evidence="12" type="ORF">GRS66_004344</name>
</gene>
<evidence type="ECO:0000256" key="8">
    <source>
        <dbReference type="ARBA" id="ARBA00023027"/>
    </source>
</evidence>
<dbReference type="PROSITE" id="PS51385">
    <property type="entry name" value="YJEF_N"/>
    <property type="match status" value="1"/>
</dbReference>
<evidence type="ECO:0000256" key="10">
    <source>
        <dbReference type="HAMAP-Rule" id="MF_03159"/>
    </source>
</evidence>
<protein>
    <recommendedName>
        <fullName evidence="3 10">NAD(P)H-hydrate epimerase</fullName>
        <ecNumber evidence="3 10">5.1.99.6</ecNumber>
    </recommendedName>
    <alternativeName>
        <fullName evidence="10">NAD(P)HX epimerase</fullName>
    </alternativeName>
</protein>
<evidence type="ECO:0000256" key="6">
    <source>
        <dbReference type="ARBA" id="ARBA00022857"/>
    </source>
</evidence>
<comment type="catalytic activity">
    <reaction evidence="1 10">
        <text>(6R)-NADHX = (6S)-NADHX</text>
        <dbReference type="Rhea" id="RHEA:32215"/>
        <dbReference type="ChEBI" id="CHEBI:64074"/>
        <dbReference type="ChEBI" id="CHEBI:64075"/>
        <dbReference type="EC" id="5.1.99.6"/>
    </reaction>
</comment>
<dbReference type="HAMAP" id="MF_01966">
    <property type="entry name" value="NADHX_epimerase"/>
    <property type="match status" value="1"/>
</dbReference>
<dbReference type="EMBL" id="CP048995">
    <property type="protein sequence ID" value="QID81944.1"/>
    <property type="molecule type" value="Genomic_DNA"/>
</dbReference>
<feature type="binding site" evidence="10">
    <location>
        <begin position="69"/>
        <end position="73"/>
    </location>
    <ligand>
        <name>(6S)-NADPHX</name>
        <dbReference type="ChEBI" id="CHEBI:64076"/>
    </ligand>
</feature>
<evidence type="ECO:0000313" key="13">
    <source>
        <dbReference type="Proteomes" id="UP000501346"/>
    </source>
</evidence>
<keyword evidence="4 10" id="KW-0479">Metal-binding</keyword>
<dbReference type="InterPro" id="IPR036652">
    <property type="entry name" value="YjeF_N_dom_sf"/>
</dbReference>
<dbReference type="SUPFAM" id="SSF64153">
    <property type="entry name" value="YjeF N-terminal domain-like"/>
    <property type="match status" value="1"/>
</dbReference>
<dbReference type="Proteomes" id="UP000501346">
    <property type="component" value="Chromosome ScXIV"/>
</dbReference>
<keyword evidence="7 10" id="KW-0630">Potassium</keyword>
<comment type="function">
    <text evidence="10">Catalyzes the epimerization of the S- and R-forms of NAD(P)HX, a damaged form of NAD(P)H that is a result of enzymatic or heat-dependent hydration. This is a prerequisite for the S-specific NAD(P)H-hydrate dehydratase to allow the repair of both epimers of NAD(P)HX.</text>
</comment>
<dbReference type="SMR" id="A0A6C1E0A2"/>
<evidence type="ECO:0000256" key="3">
    <source>
        <dbReference type="ARBA" id="ARBA00012228"/>
    </source>
</evidence>
<proteinExistence type="inferred from homology"/>
<accession>A0A6C1E0A2</accession>
<dbReference type="Pfam" id="PF03853">
    <property type="entry name" value="YjeF_N"/>
    <property type="match status" value="1"/>
</dbReference>
<evidence type="ECO:0000313" key="12">
    <source>
        <dbReference type="EMBL" id="QID81944.1"/>
    </source>
</evidence>
<feature type="binding site" evidence="10">
    <location>
        <position position="138"/>
    </location>
    <ligand>
        <name>K(+)</name>
        <dbReference type="ChEBI" id="CHEBI:29103"/>
    </ligand>
</feature>
<feature type="domain" description="YjeF N-terminal" evidence="11">
    <location>
        <begin position="12"/>
        <end position="234"/>
    </location>
</feature>
<evidence type="ECO:0000256" key="5">
    <source>
        <dbReference type="ARBA" id="ARBA00022741"/>
    </source>
</evidence>
<dbReference type="OrthoDB" id="10064708at2759"/>
<comment type="similarity">
    <text evidence="10">Belongs to the NnrE/AIBP family.</text>
</comment>
<name>A0A6C1E0A2_SACPS</name>
<keyword evidence="10" id="KW-0963">Cytoplasm</keyword>
<reference evidence="12 13" key="1">
    <citation type="journal article" date="2019" name="BMC Genomics">
        <title>Chromosome level assembly and comparative genome analysis confirm lager-brewing yeasts originated from a single hybridization.</title>
        <authorList>
            <person name="Salazar A.N."/>
            <person name="Gorter de Vries A.R."/>
            <person name="van den Broek M."/>
            <person name="Brouwers N."/>
            <person name="de la Torre Cortes P."/>
            <person name="Kuijpers N.G.A."/>
            <person name="Daran J.G."/>
            <person name="Abeel T."/>
        </authorList>
    </citation>
    <scope>NUCLEOTIDE SEQUENCE [LARGE SCALE GENOMIC DNA]</scope>
    <source>
        <strain evidence="12 13">CBS 1483</strain>
    </source>
</reference>
<feature type="binding site" evidence="10">
    <location>
        <begin position="142"/>
        <end position="148"/>
    </location>
    <ligand>
        <name>(6S)-NADPHX</name>
        <dbReference type="ChEBI" id="CHEBI:64076"/>
    </ligand>
</feature>
<keyword evidence="13" id="KW-1185">Reference proteome</keyword>
<keyword evidence="6" id="KW-0521">NADP</keyword>
<dbReference type="PANTHER" id="PTHR13232">
    <property type="entry name" value="NAD(P)H-HYDRATE EPIMERASE"/>
    <property type="match status" value="1"/>
</dbReference>
<dbReference type="InterPro" id="IPR004443">
    <property type="entry name" value="YjeF_N_dom"/>
</dbReference>
<dbReference type="GO" id="GO:0000166">
    <property type="term" value="F:nucleotide binding"/>
    <property type="evidence" value="ECO:0007669"/>
    <property type="project" value="UniProtKB-KW"/>
</dbReference>
<keyword evidence="10" id="KW-0496">Mitochondrion</keyword>
<evidence type="ECO:0000256" key="1">
    <source>
        <dbReference type="ARBA" id="ARBA00000013"/>
    </source>
</evidence>
<keyword evidence="9 10" id="KW-0413">Isomerase</keyword>
<feature type="binding site" evidence="10">
    <location>
        <position position="173"/>
    </location>
    <ligand>
        <name>(6S)-NADPHX</name>
        <dbReference type="ChEBI" id="CHEBI:64076"/>
    </ligand>
</feature>
<dbReference type="FunFam" id="3.40.50.10260:FF:000005">
    <property type="entry name" value="NAD(P)H-hydrate epimerase"/>
    <property type="match status" value="1"/>
</dbReference>
<dbReference type="Gene3D" id="3.40.50.10260">
    <property type="entry name" value="YjeF N-terminal domain"/>
    <property type="match status" value="1"/>
</dbReference>
<dbReference type="GO" id="GO:0052856">
    <property type="term" value="F:NAD(P)HX epimerase activity"/>
    <property type="evidence" value="ECO:0007669"/>
    <property type="project" value="UniProtKB-UniRule"/>
</dbReference>
<keyword evidence="8 10" id="KW-0520">NAD</keyword>
<comment type="caution">
    <text evidence="10">Lacks conserved residue(s) required for the propagation of feature annotation.</text>
</comment>
<evidence type="ECO:0000256" key="7">
    <source>
        <dbReference type="ARBA" id="ARBA00022958"/>
    </source>
</evidence>
<sequence length="246" mass="27521">MSTLKVVSSKLAAEIDKELMGPQIGFTLQQLMELAGFSVAQAVCRQFPLRGKTETEKGKHVFVIAGPGNNGGDGLVCARHLKLFGYNPVVFYPKRSERTEFYKQLVHQLNFFKVPVLSQDEGNWLEYLKPEKTLCIVDAIFGFSFKPPMREPFKGIVEELCKVQNIIPIVSVDVPTGWDVDKGPISQPSINPAVLVSLTVPKPCSSHIRENQTTHYVGGRFIPRDFANKFGFEPFGYESTDQILKL</sequence>
<comment type="catalytic activity">
    <reaction evidence="2 10">
        <text>(6R)-NADPHX = (6S)-NADPHX</text>
        <dbReference type="Rhea" id="RHEA:32227"/>
        <dbReference type="ChEBI" id="CHEBI:64076"/>
        <dbReference type="ChEBI" id="CHEBI:64077"/>
        <dbReference type="EC" id="5.1.99.6"/>
    </reaction>
</comment>
<evidence type="ECO:0000256" key="9">
    <source>
        <dbReference type="ARBA" id="ARBA00023235"/>
    </source>
</evidence>
<dbReference type="PANTHER" id="PTHR13232:SF10">
    <property type="entry name" value="NAD(P)H-HYDRATE EPIMERASE"/>
    <property type="match status" value="1"/>
</dbReference>
<keyword evidence="5 10" id="KW-0547">Nucleotide-binding</keyword>
<feature type="binding site" evidence="10">
    <location>
        <position position="176"/>
    </location>
    <ligand>
        <name>K(+)</name>
        <dbReference type="ChEBI" id="CHEBI:29103"/>
    </ligand>
</feature>
<dbReference type="GO" id="GO:0005739">
    <property type="term" value="C:mitochondrion"/>
    <property type="evidence" value="ECO:0007669"/>
    <property type="project" value="UniProtKB-SubCell"/>
</dbReference>
<dbReference type="EC" id="5.1.99.6" evidence="3 10"/>
<dbReference type="AlphaFoldDB" id="A0A6C1E0A2"/>
<feature type="binding site" evidence="10">
    <location>
        <position position="70"/>
    </location>
    <ligand>
        <name>K(+)</name>
        <dbReference type="ChEBI" id="CHEBI:29103"/>
    </ligand>
</feature>
<evidence type="ECO:0000256" key="2">
    <source>
        <dbReference type="ARBA" id="ARBA00000909"/>
    </source>
</evidence>
<evidence type="ECO:0000259" key="11">
    <source>
        <dbReference type="PROSITE" id="PS51385"/>
    </source>
</evidence>
<organism evidence="12 13">
    <name type="scientific">Saccharomyces pastorianus</name>
    <name type="common">Lager yeast</name>
    <name type="synonym">Saccharomyces cerevisiae x Saccharomyces eubayanus</name>
    <dbReference type="NCBI Taxonomy" id="27292"/>
    <lineage>
        <taxon>Eukaryota</taxon>
        <taxon>Fungi</taxon>
        <taxon>Dikarya</taxon>
        <taxon>Ascomycota</taxon>
        <taxon>Saccharomycotina</taxon>
        <taxon>Saccharomycetes</taxon>
        <taxon>Saccharomycetales</taxon>
        <taxon>Saccharomycetaceae</taxon>
        <taxon>Saccharomyces</taxon>
    </lineage>
</organism>
<comment type="subcellular location">
    <subcellularLocation>
        <location evidence="10">Cytoplasm</location>
    </subcellularLocation>
    <subcellularLocation>
        <location evidence="10">Mitochondrion</location>
    </subcellularLocation>
</comment>
<evidence type="ECO:0000256" key="4">
    <source>
        <dbReference type="ARBA" id="ARBA00022723"/>
    </source>
</evidence>
<dbReference type="InterPro" id="IPR032976">
    <property type="entry name" value="YJEFN_prot_NAXE-like"/>
</dbReference>
<dbReference type="GO" id="GO:0046872">
    <property type="term" value="F:metal ion binding"/>
    <property type="evidence" value="ECO:0007669"/>
    <property type="project" value="UniProtKB-KW"/>
</dbReference>
<comment type="cofactor">
    <cofactor evidence="10">
        <name>K(+)</name>
        <dbReference type="ChEBI" id="CHEBI:29103"/>
    </cofactor>
    <text evidence="10">Binds 1 potassium ion per subunit.</text>
</comment>